<evidence type="ECO:0000313" key="1">
    <source>
        <dbReference type="Proteomes" id="UP000095280"/>
    </source>
</evidence>
<dbReference type="Proteomes" id="UP000095280">
    <property type="component" value="Unplaced"/>
</dbReference>
<keyword evidence="1" id="KW-1185">Reference proteome</keyword>
<proteinExistence type="predicted"/>
<evidence type="ECO:0000313" key="2">
    <source>
        <dbReference type="WBParaSite" id="maker-unitig_23140-snap-gene-0.2-mRNA-1"/>
    </source>
</evidence>
<name>A0A1I8F7Q4_9PLAT</name>
<protein>
    <submittedName>
        <fullName evidence="2">Secreted protein</fullName>
    </submittedName>
</protein>
<dbReference type="AlphaFoldDB" id="A0A1I8F7Q4"/>
<sequence>LEIRLKTHVLNFLSPPVTQLGLNGWQPKFWGTGRLEGSTRVQPHQSGLLIRKFFLRRNASCRVLTRKQDALIDSHFRDSCYAQLFNWSANAGCLRCCSRPFCAVFLCRGLLQQRMKQRPDVRRIFSRRHNGTNSWVNKPFRIVIPPTADPISGRECYRRCRRVSPAETGNCARFRDGSRRTALSSFSSEAGSG</sequence>
<organism evidence="1 2">
    <name type="scientific">Macrostomum lignano</name>
    <dbReference type="NCBI Taxonomy" id="282301"/>
    <lineage>
        <taxon>Eukaryota</taxon>
        <taxon>Metazoa</taxon>
        <taxon>Spiralia</taxon>
        <taxon>Lophotrochozoa</taxon>
        <taxon>Platyhelminthes</taxon>
        <taxon>Rhabditophora</taxon>
        <taxon>Macrostomorpha</taxon>
        <taxon>Macrostomida</taxon>
        <taxon>Macrostomidae</taxon>
        <taxon>Macrostomum</taxon>
    </lineage>
</organism>
<accession>A0A1I8F7Q4</accession>
<dbReference type="WBParaSite" id="maker-unitig_23140-snap-gene-0.2-mRNA-1">
    <property type="protein sequence ID" value="maker-unitig_23140-snap-gene-0.2-mRNA-1"/>
    <property type="gene ID" value="maker-unitig_23140-snap-gene-0.2"/>
</dbReference>
<reference evidence="2" key="1">
    <citation type="submission" date="2016-11" db="UniProtKB">
        <authorList>
            <consortium name="WormBaseParasite"/>
        </authorList>
    </citation>
    <scope>IDENTIFICATION</scope>
</reference>